<reference evidence="3 4" key="1">
    <citation type="submission" date="2016-07" db="EMBL/GenBank/DDBJ databases">
        <title>Draft genome of Scalindua rubra, obtained from a brine-seawater interface in the Red Sea, sheds light on salt adaptation in anammox bacteria.</title>
        <authorList>
            <person name="Speth D.R."/>
            <person name="Lagkouvardos I."/>
            <person name="Wang Y."/>
            <person name="Qian P.-Y."/>
            <person name="Dutilh B.E."/>
            <person name="Jetten M.S."/>
        </authorList>
    </citation>
    <scope>NUCLEOTIDE SEQUENCE [LARGE SCALE GENOMIC DNA]</scope>
    <source>
        <strain evidence="3">BSI-1</strain>
    </source>
</reference>
<comment type="caution">
    <text evidence="3">The sequence shown here is derived from an EMBL/GenBank/DDBJ whole genome shotgun (WGS) entry which is preliminary data.</text>
</comment>
<evidence type="ECO:0000259" key="2">
    <source>
        <dbReference type="Pfam" id="PF13439"/>
    </source>
</evidence>
<proteinExistence type="predicted"/>
<gene>
    <name evidence="3" type="ORF">SCARUB_03040</name>
</gene>
<accession>A0A1E3X889</accession>
<dbReference type="GO" id="GO:0016757">
    <property type="term" value="F:glycosyltransferase activity"/>
    <property type="evidence" value="ECO:0007669"/>
    <property type="project" value="InterPro"/>
</dbReference>
<dbReference type="CDD" id="cd03801">
    <property type="entry name" value="GT4_PimA-like"/>
    <property type="match status" value="1"/>
</dbReference>
<organism evidence="3 4">
    <name type="scientific">Candidatus Scalindua rubra</name>
    <dbReference type="NCBI Taxonomy" id="1872076"/>
    <lineage>
        <taxon>Bacteria</taxon>
        <taxon>Pseudomonadati</taxon>
        <taxon>Planctomycetota</taxon>
        <taxon>Candidatus Brocadiia</taxon>
        <taxon>Candidatus Brocadiales</taxon>
        <taxon>Candidatus Scalinduaceae</taxon>
        <taxon>Candidatus Scalindua</taxon>
    </lineage>
</organism>
<dbReference type="PANTHER" id="PTHR12526:SF630">
    <property type="entry name" value="GLYCOSYLTRANSFERASE"/>
    <property type="match status" value="1"/>
</dbReference>
<dbReference type="EMBL" id="MAYW01000092">
    <property type="protein sequence ID" value="ODS31828.1"/>
    <property type="molecule type" value="Genomic_DNA"/>
</dbReference>
<evidence type="ECO:0000259" key="1">
    <source>
        <dbReference type="Pfam" id="PF00534"/>
    </source>
</evidence>
<feature type="domain" description="Glycosyltransferase subfamily 4-like N-terminal" evidence="2">
    <location>
        <begin position="18"/>
        <end position="174"/>
    </location>
</feature>
<dbReference type="Pfam" id="PF13439">
    <property type="entry name" value="Glyco_transf_4"/>
    <property type="match status" value="1"/>
</dbReference>
<dbReference type="Gene3D" id="3.40.50.2000">
    <property type="entry name" value="Glycogen Phosphorylase B"/>
    <property type="match status" value="2"/>
</dbReference>
<sequence length="377" mass="42356">MSTHKKINILHLVEELTIGGLERVLTTIALGLNKKKYSVHVWCLREGGFFANKLTNEGIEVNIVHISTSRNPLCIYKLYKLLKSIKFDIIHTHAYSAGTIGRISAFLAGVPIVISHNHSVYDYYNKYYHFVERLLSHITDRIICVSDIVKRFANETQGIDTKKLLTIHNCIDCTYFVSGKETTGFKEGLGIPVNHSIICTITHMEEHKGLVYLIKSASLLLKSKKNVSFLLVGDGSQKKNLKNLCTNLKIEKNIIFTGERSDIPEILSSIDIFVLPSIREGMPLTILEAMACGKPIIATNVGGIPEIVKDELSGILVPPEDPEALCNAMNELLNNREKMEKMGYNGKRICDENFNSRTMIGKIENLYDVLVKEKVKH</sequence>
<name>A0A1E3X889_9BACT</name>
<evidence type="ECO:0000313" key="3">
    <source>
        <dbReference type="EMBL" id="ODS31828.1"/>
    </source>
</evidence>
<dbReference type="InterPro" id="IPR028098">
    <property type="entry name" value="Glyco_trans_4-like_N"/>
</dbReference>
<dbReference type="Proteomes" id="UP000094056">
    <property type="component" value="Unassembled WGS sequence"/>
</dbReference>
<keyword evidence="3" id="KW-0808">Transferase</keyword>
<protein>
    <submittedName>
        <fullName evidence="3">Glycosyltransferase</fullName>
    </submittedName>
</protein>
<evidence type="ECO:0000313" key="4">
    <source>
        <dbReference type="Proteomes" id="UP000094056"/>
    </source>
</evidence>
<dbReference type="AlphaFoldDB" id="A0A1E3X889"/>
<dbReference type="Pfam" id="PF00534">
    <property type="entry name" value="Glycos_transf_1"/>
    <property type="match status" value="1"/>
</dbReference>
<dbReference type="SUPFAM" id="SSF53756">
    <property type="entry name" value="UDP-Glycosyltransferase/glycogen phosphorylase"/>
    <property type="match status" value="1"/>
</dbReference>
<dbReference type="InterPro" id="IPR001296">
    <property type="entry name" value="Glyco_trans_1"/>
</dbReference>
<dbReference type="PANTHER" id="PTHR12526">
    <property type="entry name" value="GLYCOSYLTRANSFERASE"/>
    <property type="match status" value="1"/>
</dbReference>
<feature type="domain" description="Glycosyl transferase family 1" evidence="1">
    <location>
        <begin position="186"/>
        <end position="348"/>
    </location>
</feature>